<dbReference type="InterPro" id="IPR000914">
    <property type="entry name" value="SBP_5_dom"/>
</dbReference>
<dbReference type="Proteomes" id="UP000481033">
    <property type="component" value="Unassembled WGS sequence"/>
</dbReference>
<organism evidence="6 7">
    <name type="scientific">Adonisia turfae CCMR0081</name>
    <dbReference type="NCBI Taxonomy" id="2292702"/>
    <lineage>
        <taxon>Bacteria</taxon>
        <taxon>Bacillati</taxon>
        <taxon>Cyanobacteriota</taxon>
        <taxon>Adonisia</taxon>
        <taxon>Adonisia turfae</taxon>
    </lineage>
</organism>
<dbReference type="AlphaFoldDB" id="A0A6M0RY50"/>
<sequence>MRRRDLLKRGTAFTGGVSLAALINACASSSKPAAESTEGATTADPGKGAEPAVLTVVQGGGFPNGLDLHQVGTNRPAYGISWCLYDRLVTFGTKTLDDGSLSYDYTVIEPELAESWTVADDELSVTFNLRKDAIFHDGTPVTAKDVKWSYDRAVSVGGFPSFQMKAGALESPDQFVVVDDHTFQVNFLRKDKLTLMDMAVPIPAIMNSTLIEPNASEADPWGLEWTNANSAGSGAYKLDTFAPEERVVLVRNDDWKSGPAPAIEKIIWLNVPESGNRRALLEKGDVDINYEVSEKDISELKAMGKHTVVSTPIENCLYTIDLNSQPELDGTPNPFSDVKVRQAVAYAMPYDAIVDTALYGECVKMYGGESFEPKSIDWPQPYPYSTDMAKAKALMAESGYPDGFDTTLAFNLGTQEWAEPLCVLVKESLAEIGINATLEKVPGSNFRAVLVEKNRPMIVNNFGGWLNYPDYFFFYSYHGQNATFNGSSYQNPELDKLVDKALATEPGDPEYEKSVKGFLKIAFEEMPRIVVAQPYLSVAMQPGVSGYQYWFHRQLDYRQLKKA</sequence>
<keyword evidence="7" id="KW-1185">Reference proteome</keyword>
<comment type="subcellular location">
    <subcellularLocation>
        <location evidence="1">Cell envelope</location>
    </subcellularLocation>
</comment>
<evidence type="ECO:0000256" key="2">
    <source>
        <dbReference type="ARBA" id="ARBA00005695"/>
    </source>
</evidence>
<dbReference type="GO" id="GO:0030313">
    <property type="term" value="C:cell envelope"/>
    <property type="evidence" value="ECO:0007669"/>
    <property type="project" value="UniProtKB-SubCell"/>
</dbReference>
<keyword evidence="3" id="KW-0813">Transport</keyword>
<comment type="caution">
    <text evidence="6">The sequence shown here is derived from an EMBL/GenBank/DDBJ whole genome shotgun (WGS) entry which is preliminary data.</text>
</comment>
<gene>
    <name evidence="6" type="ORF">DXZ20_35345</name>
</gene>
<dbReference type="Pfam" id="PF00496">
    <property type="entry name" value="SBP_bac_5"/>
    <property type="match status" value="1"/>
</dbReference>
<evidence type="ECO:0000313" key="7">
    <source>
        <dbReference type="Proteomes" id="UP000481033"/>
    </source>
</evidence>
<dbReference type="FunFam" id="3.90.76.10:FF:000007">
    <property type="entry name" value="Dipeptide ABC transporter periplasmic dipeptide-binding protein"/>
    <property type="match status" value="1"/>
</dbReference>
<protein>
    <submittedName>
        <fullName evidence="6">ABC transporter substrate-binding protein</fullName>
    </submittedName>
</protein>
<dbReference type="RefSeq" id="WP_163703148.1">
    <property type="nucleotide sequence ID" value="NZ_QXHD01000004.1"/>
</dbReference>
<dbReference type="SUPFAM" id="SSF53850">
    <property type="entry name" value="Periplasmic binding protein-like II"/>
    <property type="match status" value="1"/>
</dbReference>
<feature type="domain" description="Solute-binding protein family 5" evidence="5">
    <location>
        <begin position="108"/>
        <end position="482"/>
    </location>
</feature>
<name>A0A6M0RY50_9CYAN</name>
<evidence type="ECO:0000256" key="4">
    <source>
        <dbReference type="ARBA" id="ARBA00022729"/>
    </source>
</evidence>
<evidence type="ECO:0000313" key="6">
    <source>
        <dbReference type="EMBL" id="NEZ60823.1"/>
    </source>
</evidence>
<evidence type="ECO:0000256" key="3">
    <source>
        <dbReference type="ARBA" id="ARBA00022448"/>
    </source>
</evidence>
<dbReference type="GO" id="GO:1904680">
    <property type="term" value="F:peptide transmembrane transporter activity"/>
    <property type="evidence" value="ECO:0007669"/>
    <property type="project" value="TreeGrafter"/>
</dbReference>
<dbReference type="EMBL" id="QXHD01000004">
    <property type="protein sequence ID" value="NEZ60823.1"/>
    <property type="molecule type" value="Genomic_DNA"/>
</dbReference>
<dbReference type="Gene3D" id="3.10.105.10">
    <property type="entry name" value="Dipeptide-binding Protein, Domain 3"/>
    <property type="match status" value="1"/>
</dbReference>
<dbReference type="InterPro" id="IPR039424">
    <property type="entry name" value="SBP_5"/>
</dbReference>
<dbReference type="CDD" id="cd08512">
    <property type="entry name" value="PBP2_NikA_DppA_OppA_like_7"/>
    <property type="match status" value="1"/>
</dbReference>
<evidence type="ECO:0000259" key="5">
    <source>
        <dbReference type="Pfam" id="PF00496"/>
    </source>
</evidence>
<dbReference type="Gene3D" id="3.40.190.10">
    <property type="entry name" value="Periplasmic binding protein-like II"/>
    <property type="match status" value="1"/>
</dbReference>
<accession>A0A6M0RY50</accession>
<reference evidence="6 7" key="1">
    <citation type="journal article" date="2020" name="Microb. Ecol.">
        <title>Ecogenomics of the Marine Benthic Filamentous Cyanobacterium Adonisia.</title>
        <authorList>
            <person name="Walter J.M."/>
            <person name="Coutinho F.H."/>
            <person name="Leomil L."/>
            <person name="Hargreaves P.I."/>
            <person name="Campeao M.E."/>
            <person name="Vieira V.V."/>
            <person name="Silva B.S."/>
            <person name="Fistarol G.O."/>
            <person name="Salomon P.S."/>
            <person name="Sawabe T."/>
            <person name="Mino S."/>
            <person name="Hosokawa M."/>
            <person name="Miyashita H."/>
            <person name="Maruyama F."/>
            <person name="van Verk M.C."/>
            <person name="Dutilh B.E."/>
            <person name="Thompson C.C."/>
            <person name="Thompson F.L."/>
        </authorList>
    </citation>
    <scope>NUCLEOTIDE SEQUENCE [LARGE SCALE GENOMIC DNA]</scope>
    <source>
        <strain evidence="6 7">CCMR0081</strain>
    </source>
</reference>
<proteinExistence type="inferred from homology"/>
<dbReference type="PANTHER" id="PTHR30290">
    <property type="entry name" value="PERIPLASMIC BINDING COMPONENT OF ABC TRANSPORTER"/>
    <property type="match status" value="1"/>
</dbReference>
<dbReference type="Gene3D" id="3.90.76.10">
    <property type="entry name" value="Dipeptide-binding Protein, Domain 1"/>
    <property type="match status" value="1"/>
</dbReference>
<keyword evidence="4" id="KW-0732">Signal</keyword>
<comment type="similarity">
    <text evidence="2">Belongs to the bacterial solute-binding protein 5 family.</text>
</comment>
<dbReference type="PANTHER" id="PTHR30290:SF10">
    <property type="entry name" value="PERIPLASMIC OLIGOPEPTIDE-BINDING PROTEIN-RELATED"/>
    <property type="match status" value="1"/>
</dbReference>
<evidence type="ECO:0000256" key="1">
    <source>
        <dbReference type="ARBA" id="ARBA00004196"/>
    </source>
</evidence>
<dbReference type="GO" id="GO:0015833">
    <property type="term" value="P:peptide transport"/>
    <property type="evidence" value="ECO:0007669"/>
    <property type="project" value="TreeGrafter"/>
</dbReference>